<feature type="region of interest" description="Disordered" evidence="1">
    <location>
        <begin position="1"/>
        <end position="21"/>
    </location>
</feature>
<feature type="domain" description="SRA1/Sec31" evidence="2">
    <location>
        <begin position="88"/>
        <end position="212"/>
    </location>
</feature>
<keyword evidence="4" id="KW-1185">Reference proteome</keyword>
<reference evidence="3 4" key="1">
    <citation type="journal article" date="2014" name="Nat. Commun.">
        <title>Molecular traces of alternative social organization in a termite genome.</title>
        <authorList>
            <person name="Terrapon N."/>
            <person name="Li C."/>
            <person name="Robertson H.M."/>
            <person name="Ji L."/>
            <person name="Meng X."/>
            <person name="Booth W."/>
            <person name="Chen Z."/>
            <person name="Childers C.P."/>
            <person name="Glastad K.M."/>
            <person name="Gokhale K."/>
            <person name="Gowin J."/>
            <person name="Gronenberg W."/>
            <person name="Hermansen R.A."/>
            <person name="Hu H."/>
            <person name="Hunt B.G."/>
            <person name="Huylmans A.K."/>
            <person name="Khalil S.M."/>
            <person name="Mitchell R.D."/>
            <person name="Munoz-Torres M.C."/>
            <person name="Mustard J.A."/>
            <person name="Pan H."/>
            <person name="Reese J.T."/>
            <person name="Scharf M.E."/>
            <person name="Sun F."/>
            <person name="Vogel H."/>
            <person name="Xiao J."/>
            <person name="Yang W."/>
            <person name="Yang Z."/>
            <person name="Yang Z."/>
            <person name="Zhou J."/>
            <person name="Zhu J."/>
            <person name="Brent C.S."/>
            <person name="Elsik C.G."/>
            <person name="Goodisman M.A."/>
            <person name="Liberles D.A."/>
            <person name="Roe R.M."/>
            <person name="Vargo E.L."/>
            <person name="Vilcinskas A."/>
            <person name="Wang J."/>
            <person name="Bornberg-Bauer E."/>
            <person name="Korb J."/>
            <person name="Zhang G."/>
            <person name="Liebig J."/>
        </authorList>
    </citation>
    <scope>NUCLEOTIDE SEQUENCE [LARGE SCALE GENOMIC DNA]</scope>
    <source>
        <tissue evidence="3">Whole organism</tissue>
    </source>
</reference>
<dbReference type="InParanoid" id="A0A067RIM2"/>
<evidence type="ECO:0000313" key="3">
    <source>
        <dbReference type="EMBL" id="KDR22888.1"/>
    </source>
</evidence>
<dbReference type="AlphaFoldDB" id="A0A067RIM2"/>
<dbReference type="EMBL" id="KK852482">
    <property type="protein sequence ID" value="KDR22888.1"/>
    <property type="molecule type" value="Genomic_DNA"/>
</dbReference>
<dbReference type="STRING" id="136037.A0A067RIM2"/>
<dbReference type="PANTHER" id="PTHR18834:SF2">
    <property type="entry name" value="STEROID RECEPTOR RNA ACTIVATOR 1"/>
    <property type="match status" value="1"/>
</dbReference>
<proteinExistence type="predicted"/>
<organism evidence="3 4">
    <name type="scientific">Zootermopsis nevadensis</name>
    <name type="common">Dampwood termite</name>
    <dbReference type="NCBI Taxonomy" id="136037"/>
    <lineage>
        <taxon>Eukaryota</taxon>
        <taxon>Metazoa</taxon>
        <taxon>Ecdysozoa</taxon>
        <taxon>Arthropoda</taxon>
        <taxon>Hexapoda</taxon>
        <taxon>Insecta</taxon>
        <taxon>Pterygota</taxon>
        <taxon>Neoptera</taxon>
        <taxon>Polyneoptera</taxon>
        <taxon>Dictyoptera</taxon>
        <taxon>Blattodea</taxon>
        <taxon>Blattoidea</taxon>
        <taxon>Termitoidae</taxon>
        <taxon>Termopsidae</taxon>
        <taxon>Zootermopsis</taxon>
    </lineage>
</organism>
<evidence type="ECO:0000313" key="4">
    <source>
        <dbReference type="Proteomes" id="UP000027135"/>
    </source>
</evidence>
<evidence type="ECO:0000259" key="2">
    <source>
        <dbReference type="Pfam" id="PF07304"/>
    </source>
</evidence>
<dbReference type="Gene3D" id="1.20.940.10">
    <property type="entry name" value="Functional domain of the splicing factor Prp18"/>
    <property type="match status" value="1"/>
</dbReference>
<feature type="compositionally biased region" description="Polar residues" evidence="1">
    <location>
        <begin position="1"/>
        <end position="13"/>
    </location>
</feature>
<sequence length="221" mass="24761">MSVNSFEDGNNDVSKTKVTHDPGWNDPPIFSYDAVTATTQSKTPKRGLLLNKRVAFPLSSQSPSSMPPIISSMFLASNIDSGIMLGVPPIANHLTTTRNTTEENPGQSLQKEDALQRVMEGFEQILKDSAHNFQNNGSEIRRRLDVMKRMWEEDKLKPEIYVKLIQLTEALQNGNGELADHIHMGLMVDHVSLCSPWMVGVRQLIHHVKSQAIKQEEMISN</sequence>
<dbReference type="Proteomes" id="UP000027135">
    <property type="component" value="Unassembled WGS sequence"/>
</dbReference>
<dbReference type="OMA" id="PRNFLNK"/>
<dbReference type="GO" id="GO:0005634">
    <property type="term" value="C:nucleus"/>
    <property type="evidence" value="ECO:0007669"/>
    <property type="project" value="TreeGrafter"/>
</dbReference>
<name>A0A067RIM2_ZOONE</name>
<dbReference type="InterPro" id="IPR040243">
    <property type="entry name" value="Steroid_recept_RNA_1"/>
</dbReference>
<gene>
    <name evidence="3" type="ORF">L798_14743</name>
</gene>
<dbReference type="PANTHER" id="PTHR18834">
    <property type="entry name" value="STEROID RECEPTOR RNA ACTIVATOR 1"/>
    <property type="match status" value="1"/>
</dbReference>
<accession>A0A067RIM2</accession>
<keyword evidence="3" id="KW-0675">Receptor</keyword>
<dbReference type="GO" id="GO:0006357">
    <property type="term" value="P:regulation of transcription by RNA polymerase II"/>
    <property type="evidence" value="ECO:0007669"/>
    <property type="project" value="InterPro"/>
</dbReference>
<dbReference type="Pfam" id="PF07304">
    <property type="entry name" value="SRA1"/>
    <property type="match status" value="1"/>
</dbReference>
<dbReference type="GO" id="GO:0003713">
    <property type="term" value="F:transcription coactivator activity"/>
    <property type="evidence" value="ECO:0007669"/>
    <property type="project" value="InterPro"/>
</dbReference>
<evidence type="ECO:0000256" key="1">
    <source>
        <dbReference type="SAM" id="MobiDB-lite"/>
    </source>
</evidence>
<dbReference type="eggNOG" id="ENOG502RZ38">
    <property type="taxonomic scope" value="Eukaryota"/>
</dbReference>
<dbReference type="InterPro" id="IPR009917">
    <property type="entry name" value="SRA1/Sec31"/>
</dbReference>
<protein>
    <submittedName>
        <fullName evidence="3">Steroid receptor RNA activator 1</fullName>
    </submittedName>
</protein>